<reference evidence="5 8" key="3">
    <citation type="submission" date="2019-06" db="EMBL/GenBank/DDBJ databases">
        <title>Whole genome shotgun sequence of Brevibacillus reuszeri NBRC 15719.</title>
        <authorList>
            <person name="Hosoyama A."/>
            <person name="Uohara A."/>
            <person name="Ohji S."/>
            <person name="Ichikawa N."/>
        </authorList>
    </citation>
    <scope>NUCLEOTIDE SEQUENCE [LARGE SCALE GENOMIC DNA]</scope>
    <source>
        <strain evidence="5 8">NBRC 15719</strain>
    </source>
</reference>
<dbReference type="SMART" id="SM00854">
    <property type="entry name" value="PGA_cap"/>
    <property type="match status" value="1"/>
</dbReference>
<sequence>MKKKWCLWALVAALGCTSVAGCVPPAAKKEQLSTTPAQNVPPSSDSAPSAQSDPQTQTSTGESTGEQTTTPVEPPSRFPEQRITVMAVGDIMVHQEQMDAAWNPTTKTYDFRPFFTHVEPLFKEADWVIGNLETTMSGSGAGYSGYPMFNSPESLAPTLKEVGFTAVSTANNHSLDRSEQGVLKTIKYLDQAGILHTGTFSSPEERDEPLLLHKDGFTLGLVSYTYGTNGIPIPAGKDYLINLISPELIKKDIARAREKGADLVAVALHFGEEYQRFPNDSQKKIAELCLTYGADLILGAHPHVVQPYEWKTVTLEDGRQHRGLITYSLGNFISAQRWDYKDVGAILQLTLHKSEAGEASIEQAEMIPTYVYFYRKNGKRNYVIYPIPQTLARLQNNEKFPTLTKEAINYMKQLQKEMPQHVNTIVSKKKAS</sequence>
<dbReference type="SUPFAM" id="SSF56300">
    <property type="entry name" value="Metallo-dependent phosphatases"/>
    <property type="match status" value="1"/>
</dbReference>
<comment type="caution">
    <text evidence="6">The sequence shown here is derived from an EMBL/GenBank/DDBJ whole genome shotgun (WGS) entry which is preliminary data.</text>
</comment>
<dbReference type="PANTHER" id="PTHR33393">
    <property type="entry name" value="POLYGLUTAMINE SYNTHESIS ACCESSORY PROTEIN RV0574C-RELATED"/>
    <property type="match status" value="1"/>
</dbReference>
<feature type="domain" description="Capsule synthesis protein CapA" evidence="4">
    <location>
        <begin position="84"/>
        <end position="336"/>
    </location>
</feature>
<gene>
    <name evidence="6" type="ORF">ADS79_11235</name>
    <name evidence="5" type="ORF">BRE01_42930</name>
</gene>
<protein>
    <submittedName>
        <fullName evidence="6">Capsule biosynthesis protein</fullName>
    </submittedName>
</protein>
<dbReference type="InterPro" id="IPR052169">
    <property type="entry name" value="CW_Biosynth-Accessory"/>
</dbReference>
<dbReference type="OrthoDB" id="9810906at2"/>
<dbReference type="Proteomes" id="UP000036834">
    <property type="component" value="Unassembled WGS sequence"/>
</dbReference>
<evidence type="ECO:0000313" key="7">
    <source>
        <dbReference type="Proteomes" id="UP000036834"/>
    </source>
</evidence>
<accession>A0A0K9YW20</accession>
<dbReference type="STRING" id="54915.ADS79_11235"/>
<dbReference type="Proteomes" id="UP000319578">
    <property type="component" value="Unassembled WGS sequence"/>
</dbReference>
<dbReference type="PROSITE" id="PS51257">
    <property type="entry name" value="PROKAR_LIPOPROTEIN"/>
    <property type="match status" value="1"/>
</dbReference>
<dbReference type="Pfam" id="PF09587">
    <property type="entry name" value="PGA_cap"/>
    <property type="match status" value="1"/>
</dbReference>
<evidence type="ECO:0000313" key="5">
    <source>
        <dbReference type="EMBL" id="GED70591.1"/>
    </source>
</evidence>
<evidence type="ECO:0000313" key="8">
    <source>
        <dbReference type="Proteomes" id="UP000319578"/>
    </source>
</evidence>
<evidence type="ECO:0000313" key="6">
    <source>
        <dbReference type="EMBL" id="KNB72440.1"/>
    </source>
</evidence>
<dbReference type="PANTHER" id="PTHR33393:SF12">
    <property type="entry name" value="CAPSULE BIOSYNTHESIS PROTEIN CAPA"/>
    <property type="match status" value="1"/>
</dbReference>
<evidence type="ECO:0000256" key="2">
    <source>
        <dbReference type="SAM" id="MobiDB-lite"/>
    </source>
</evidence>
<dbReference type="InterPro" id="IPR029052">
    <property type="entry name" value="Metallo-depent_PP-like"/>
</dbReference>
<evidence type="ECO:0000256" key="3">
    <source>
        <dbReference type="SAM" id="SignalP"/>
    </source>
</evidence>
<name>A0A0K9YW20_9BACL</name>
<feature type="chain" id="PRO_5038444164" evidence="3">
    <location>
        <begin position="23"/>
        <end position="432"/>
    </location>
</feature>
<dbReference type="Gene3D" id="3.60.21.10">
    <property type="match status" value="1"/>
</dbReference>
<feature type="compositionally biased region" description="Low complexity" evidence="2">
    <location>
        <begin position="41"/>
        <end position="70"/>
    </location>
</feature>
<organism evidence="6 7">
    <name type="scientific">Brevibacillus reuszeri</name>
    <dbReference type="NCBI Taxonomy" id="54915"/>
    <lineage>
        <taxon>Bacteria</taxon>
        <taxon>Bacillati</taxon>
        <taxon>Bacillota</taxon>
        <taxon>Bacilli</taxon>
        <taxon>Bacillales</taxon>
        <taxon>Paenibacillaceae</taxon>
        <taxon>Brevibacillus</taxon>
    </lineage>
</organism>
<dbReference type="InterPro" id="IPR019079">
    <property type="entry name" value="Capsule_synth_CapA"/>
</dbReference>
<proteinExistence type="inferred from homology"/>
<dbReference type="RefSeq" id="WP_049738493.1">
    <property type="nucleotide sequence ID" value="NZ_BJON01000016.1"/>
</dbReference>
<dbReference type="AlphaFoldDB" id="A0A0K9YW20"/>
<reference evidence="6" key="2">
    <citation type="submission" date="2015-07" db="EMBL/GenBank/DDBJ databases">
        <title>MeaNS - Measles Nucleotide Surveillance Program.</title>
        <authorList>
            <person name="Tran T."/>
            <person name="Druce J."/>
        </authorList>
    </citation>
    <scope>NUCLEOTIDE SEQUENCE</scope>
    <source>
        <strain evidence="6">DSM 9887</strain>
    </source>
</reference>
<keyword evidence="8" id="KW-1185">Reference proteome</keyword>
<feature type="signal peptide" evidence="3">
    <location>
        <begin position="1"/>
        <end position="22"/>
    </location>
</feature>
<dbReference type="EMBL" id="LGIQ01000007">
    <property type="protein sequence ID" value="KNB72440.1"/>
    <property type="molecule type" value="Genomic_DNA"/>
</dbReference>
<evidence type="ECO:0000256" key="1">
    <source>
        <dbReference type="ARBA" id="ARBA00005662"/>
    </source>
</evidence>
<feature type="region of interest" description="Disordered" evidence="2">
    <location>
        <begin position="29"/>
        <end position="80"/>
    </location>
</feature>
<evidence type="ECO:0000259" key="4">
    <source>
        <dbReference type="SMART" id="SM00854"/>
    </source>
</evidence>
<reference evidence="7" key="1">
    <citation type="submission" date="2015-07" db="EMBL/GenBank/DDBJ databases">
        <title>Genome sequencing project for genomic taxonomy and phylogenomics of Bacillus-like bacteria.</title>
        <authorList>
            <person name="Liu B."/>
            <person name="Wang J."/>
            <person name="Zhu Y."/>
            <person name="Liu G."/>
            <person name="Chen Q."/>
            <person name="Chen Z."/>
            <person name="Lan J."/>
            <person name="Che J."/>
            <person name="Ge C."/>
            <person name="Shi H."/>
            <person name="Pan Z."/>
            <person name="Liu X."/>
        </authorList>
    </citation>
    <scope>NUCLEOTIDE SEQUENCE [LARGE SCALE GENOMIC DNA]</scope>
    <source>
        <strain evidence="7">DSM 9887</strain>
    </source>
</reference>
<comment type="similarity">
    <text evidence="1">Belongs to the CapA family.</text>
</comment>
<keyword evidence="3" id="KW-0732">Signal</keyword>
<dbReference type="PATRIC" id="fig|54915.3.peg.1204"/>
<dbReference type="EMBL" id="BJON01000016">
    <property type="protein sequence ID" value="GED70591.1"/>
    <property type="molecule type" value="Genomic_DNA"/>
</dbReference>
<dbReference type="CDD" id="cd07381">
    <property type="entry name" value="MPP_CapA"/>
    <property type="match status" value="1"/>
</dbReference>